<organism evidence="1 2">
    <name type="scientific">Melia azedarach</name>
    <name type="common">Chinaberry tree</name>
    <dbReference type="NCBI Taxonomy" id="155640"/>
    <lineage>
        <taxon>Eukaryota</taxon>
        <taxon>Viridiplantae</taxon>
        <taxon>Streptophyta</taxon>
        <taxon>Embryophyta</taxon>
        <taxon>Tracheophyta</taxon>
        <taxon>Spermatophyta</taxon>
        <taxon>Magnoliopsida</taxon>
        <taxon>eudicotyledons</taxon>
        <taxon>Gunneridae</taxon>
        <taxon>Pentapetalae</taxon>
        <taxon>rosids</taxon>
        <taxon>malvids</taxon>
        <taxon>Sapindales</taxon>
        <taxon>Meliaceae</taxon>
        <taxon>Melia</taxon>
    </lineage>
</organism>
<protein>
    <submittedName>
        <fullName evidence="1">Myosin heavy chain-like protein</fullName>
    </submittedName>
</protein>
<accession>A0ACC1WQY1</accession>
<proteinExistence type="predicted"/>
<evidence type="ECO:0000313" key="1">
    <source>
        <dbReference type="EMBL" id="KAJ4701279.1"/>
    </source>
</evidence>
<reference evidence="1 2" key="1">
    <citation type="journal article" date="2023" name="Science">
        <title>Complex scaffold remodeling in plant triterpene biosynthesis.</title>
        <authorList>
            <person name="De La Pena R."/>
            <person name="Hodgson H."/>
            <person name="Liu J.C."/>
            <person name="Stephenson M.J."/>
            <person name="Martin A.C."/>
            <person name="Owen C."/>
            <person name="Harkess A."/>
            <person name="Leebens-Mack J."/>
            <person name="Jimenez L.E."/>
            <person name="Osbourn A."/>
            <person name="Sattely E.S."/>
        </authorList>
    </citation>
    <scope>NUCLEOTIDE SEQUENCE [LARGE SCALE GENOMIC DNA]</scope>
    <source>
        <strain evidence="2">cv. JPN11</strain>
        <tissue evidence="1">Leaf</tissue>
    </source>
</reference>
<dbReference type="EMBL" id="CM051407">
    <property type="protein sequence ID" value="KAJ4701279.1"/>
    <property type="molecule type" value="Genomic_DNA"/>
</dbReference>
<sequence length="2095" mass="237458">MSRIARWKVEKTKVKVVFRLQFHATHIPQSGWDKLFISFIPADSGKATAKTTKANVRNGTCKWGDPIYETTRLLQDIKTKQYDEKLYKLVVAMGSSRSSILGEAAINLADYADALKPSPVALPLHGGDSGTILHVTVQLLTSKTGFREFEQQRELRERGLQTGNDQASLDESCGGINSQMDKVNARVRFKDKSKELPSLEEDVELNEEYADSAVGFDASSNTSGSLCAEKHDTSSTYEIDSLKRTVSGDLAGLSQSTGQEKGYPSDQRLSAQGTNEWVPGWVSNYSADNDLAIAHEENNRLRGCLEMAESSIHELKLEVTSLQTHADEIGIEAQNFAQKLAAEIASGEQLTNEVSILKSECSSLKDDLARLTKLRPCSPFTSGEAVGKDQDHFFQDLQFKWLKGLLLVEDKTQELQKKASLGFHDGDLRSLQSDLEVLLGLLQDLKHGTGKAMTNPNLVTCEQANMSEIREISSNKYQPFVPGTGLDTELYQPDLDILHCVGLPGLVSHEPNSLNPTNAVGGKILELLGELDHSKAERESLAKKMDQMECYYEVLIQELEENQRQMLGELQKLRNEHSTCLYTVSSAKAEMEAMRQDVTEQVLRFSEEKRDLESLNKELERRAFSAEAALKRARLNYFIAVNQLQKDLELLSSQVLSMYETNENLIKQAFVDSPQSSYQENQDMVQNQKLNTEKSHAARLLDCQNQCVGVKKQQLGGDILLDDLKRSLHLQEGLYHKVDEEACELRSVNIYLDVFSKALQQTLLEASAQIRFMKERTDELTQQLELSTESNDLLMQRLQAAMNDIHFLNEYKATCTAKCNDMALQNQILEANLHGVTCENHHLSQKIAEWESLLMDFKSFENKYEAIAAEKTELANLLEKESLENGNLQQEISTLRNEVKAIKTDFDELASVNNSMQNTINILQKKMQNLLSSYEESFSDLCPCNESASQDLESRDITAVLLHIEELQHNACQKIQQLMQEKKALLDEKDKAQVCLTQAESDIVLMKQKCQHDLRNMVDKLSVSDSLFQKLQLKLEAVVDKLKASSEVQEDNAQQHTELFSDLDYLEVELQQFSSKSRDVADEILALQVASKELDQSKQTIAELTEANQALMVALQSKSEESAKLALEVDSLKESLESLQDELRGERSLRDELKHTVSDINSQLNERHSQLLDFDQQKSELVQKIATLTEENQDLMVSLQNKSEESAKLAFEVDSFKKRLQSLQDELHGERSLKDELKSTVMDITSQLNEKHQQLRDFDQAKTELIQKIAELTEENQDLMAPLQKKSDESAKLALEVNTFKESLQSLHDELHSERSLRDELRCEVTDLTSQLNEKNCRLLDFDRQKSELVHLKQLVSDMELEKSRVCHLLLHCERNLKIASEKSSSITCLESQLSEMHELLLAADVRLIFTRAQYEEYVEELAQQVYSTGRLLTELYTKNLDLETVLNSCLAREAQCNEENARLLKSLDTLRSKLDSSIAESRILLDTNSGLTAQLEECKNRAESMAVSYGENKCQLAFEVETMRHLLVGAEEETDDLMRSREELEIKVIVLKAKLEEQCAQVTLLEGYNGELMMLRKQCNELSRKLSEQILKTEEFKNLSTHLKELKDKADAECIQLREKRVSEGPPTGMQESLRIAFIKEQYETKLQELKHQLSISKKHSEEMLWKLQDAIDEVENRKKSEASHLKRNEELGGKILELEAELQSLVSEKREKMKAYDFLKAELECSLMSLDCCKEEKQKLEASLQECNEEKSKLSVDLTMMREMLDSSTFPIQKEGIDGLHKESCISNELLGQNVQKNTNVNNKSHVKMSADDGSSNGPMNPEYLEQESTMNCEDEQNTRLDSSDEVSCSSALMNEHPEQDVLVSGGLNGSPSLALVNQENICNSDTKHLAVINDQFRVQSLRSSMDHLNAELERMKNENSLLSQGDHHVDLKFAGLQRELIQLDKVNEELGNIYPLFNEHSGSRNAIERVLALEIELAEALQAKKKSSILFQSSFLKQHSDEEAIFRSFRDINELIKDMLEIKGRYASVETELKEMHDRYSQLSLQFAEVEGERQKLMMTLKNVRASKRAQQLFRTSSATLGDSTTTITNPQ</sequence>
<name>A0ACC1WQY1_MELAZ</name>
<comment type="caution">
    <text evidence="1">The sequence shown here is derived from an EMBL/GenBank/DDBJ whole genome shotgun (WGS) entry which is preliminary data.</text>
</comment>
<gene>
    <name evidence="1" type="ORF">OWV82_024545</name>
</gene>
<dbReference type="Proteomes" id="UP001164539">
    <property type="component" value="Chromosome 14"/>
</dbReference>
<evidence type="ECO:0000313" key="2">
    <source>
        <dbReference type="Proteomes" id="UP001164539"/>
    </source>
</evidence>
<keyword evidence="2" id="KW-1185">Reference proteome</keyword>